<sequence>MNAAFSTIRRSAFVIALLSVSAFAAAAQTPPVAVSPQYDTTHVYVAPDKVDAFVASFAATFDGHSTKQSVATVTPTPSSTSTQLLFTPAGTLSIFGFRTPVPYPFGLERTGYLVKDMDQAVEAARANGAEVIVASFPDPIGRDAVIRWPGGVTMQLYWHTAIPSYEPLKTVPENRVYVSPDAANAFVKGFIGFSHGHVVSDVAKAPGSEIGRPDATYRRIRIESDFGKMVVLVTDGHLPYPYGYEMTGYQVDDVAKTLKRASAAGASVLAGPYSADRRDAAIVQFPGGYIAEVHALTTTP</sequence>
<dbReference type="Proteomes" id="UP000295645">
    <property type="component" value="Unassembled WGS sequence"/>
</dbReference>
<evidence type="ECO:0000313" key="2">
    <source>
        <dbReference type="EMBL" id="TCV93428.1"/>
    </source>
</evidence>
<dbReference type="AlphaFoldDB" id="A0A4R3YPD0"/>
<reference evidence="2 3" key="1">
    <citation type="submission" date="2019-03" db="EMBL/GenBank/DDBJ databases">
        <title>Above-ground endophytic microbial communities from plants in different locations in the United States.</title>
        <authorList>
            <person name="Frank C."/>
        </authorList>
    </citation>
    <scope>NUCLEOTIDE SEQUENCE [LARGE SCALE GENOMIC DNA]</scope>
    <source>
        <strain evidence="2 3">LP_13_YM</strain>
    </source>
</reference>
<name>A0A4R3YPD0_9GAMM</name>
<evidence type="ECO:0000313" key="3">
    <source>
        <dbReference type="Proteomes" id="UP000295645"/>
    </source>
</evidence>
<evidence type="ECO:0000256" key="1">
    <source>
        <dbReference type="SAM" id="SignalP"/>
    </source>
</evidence>
<organism evidence="2 3">
    <name type="scientific">Luteibacter rhizovicinus</name>
    <dbReference type="NCBI Taxonomy" id="242606"/>
    <lineage>
        <taxon>Bacteria</taxon>
        <taxon>Pseudomonadati</taxon>
        <taxon>Pseudomonadota</taxon>
        <taxon>Gammaproteobacteria</taxon>
        <taxon>Lysobacterales</taxon>
        <taxon>Rhodanobacteraceae</taxon>
        <taxon>Luteibacter</taxon>
    </lineage>
</organism>
<feature type="signal peptide" evidence="1">
    <location>
        <begin position="1"/>
        <end position="26"/>
    </location>
</feature>
<accession>A0A4R3YPD0</accession>
<dbReference type="EMBL" id="SMCS01000005">
    <property type="protein sequence ID" value="TCV93428.1"/>
    <property type="molecule type" value="Genomic_DNA"/>
</dbReference>
<dbReference type="RefSeq" id="WP_132145209.1">
    <property type="nucleotide sequence ID" value="NZ_SMCS01000005.1"/>
</dbReference>
<dbReference type="InterPro" id="IPR029068">
    <property type="entry name" value="Glyas_Bleomycin-R_OHBP_Dase"/>
</dbReference>
<keyword evidence="3" id="KW-1185">Reference proteome</keyword>
<keyword evidence="1" id="KW-0732">Signal</keyword>
<evidence type="ECO:0008006" key="4">
    <source>
        <dbReference type="Google" id="ProtNLM"/>
    </source>
</evidence>
<dbReference type="SUPFAM" id="SSF54593">
    <property type="entry name" value="Glyoxalase/Bleomycin resistance protein/Dihydroxybiphenyl dioxygenase"/>
    <property type="match status" value="2"/>
</dbReference>
<dbReference type="Gene3D" id="3.10.180.10">
    <property type="entry name" value="2,3-Dihydroxybiphenyl 1,2-Dioxygenase, domain 1"/>
    <property type="match status" value="1"/>
</dbReference>
<feature type="chain" id="PRO_5020867792" description="Glyoxalase" evidence="1">
    <location>
        <begin position="27"/>
        <end position="300"/>
    </location>
</feature>
<protein>
    <recommendedName>
        <fullName evidence="4">Glyoxalase</fullName>
    </recommendedName>
</protein>
<dbReference type="OrthoDB" id="107334at2"/>
<gene>
    <name evidence="2" type="ORF">EC912_105289</name>
</gene>
<comment type="caution">
    <text evidence="2">The sequence shown here is derived from an EMBL/GenBank/DDBJ whole genome shotgun (WGS) entry which is preliminary data.</text>
</comment>
<proteinExistence type="predicted"/>